<dbReference type="InterPro" id="IPR050131">
    <property type="entry name" value="Peptidase_S8_subtilisin-like"/>
</dbReference>
<dbReference type="FunFam" id="2.40.10.10:FF:000068">
    <property type="entry name" value="transmembrane protease serine 2"/>
    <property type="match status" value="1"/>
</dbReference>
<dbReference type="InterPro" id="IPR033116">
    <property type="entry name" value="TRYPSIN_SER"/>
</dbReference>
<dbReference type="CDD" id="cd04077">
    <property type="entry name" value="Peptidases_S8_PCSK9_ProteinaseK_like"/>
    <property type="match status" value="1"/>
</dbReference>
<accession>A0A7S1AYI1</accession>
<keyword evidence="5" id="KW-1015">Disulfide bond</keyword>
<dbReference type="AlphaFoldDB" id="A0A7S1AYI1"/>
<dbReference type="InterPro" id="IPR018114">
    <property type="entry name" value="TRYPSIN_HIS"/>
</dbReference>
<dbReference type="GO" id="GO:0004252">
    <property type="term" value="F:serine-type endopeptidase activity"/>
    <property type="evidence" value="ECO:0007669"/>
    <property type="project" value="UniProtKB-UniRule"/>
</dbReference>
<dbReference type="PANTHER" id="PTHR43806">
    <property type="entry name" value="PEPTIDASE S8"/>
    <property type="match status" value="1"/>
</dbReference>
<dbReference type="Gene3D" id="3.40.50.200">
    <property type="entry name" value="Peptidase S8/S53 domain"/>
    <property type="match status" value="1"/>
</dbReference>
<keyword evidence="4 8" id="KW-0720">Serine protease</keyword>
<dbReference type="PRINTS" id="PR00723">
    <property type="entry name" value="SUBTILISIN"/>
</dbReference>
<feature type="active site" description="Charge relay system" evidence="8">
    <location>
        <position position="271"/>
    </location>
</feature>
<dbReference type="SUPFAM" id="SSF52743">
    <property type="entry name" value="Subtilisin-like"/>
    <property type="match status" value="1"/>
</dbReference>
<dbReference type="GO" id="GO:0006508">
    <property type="term" value="P:proteolysis"/>
    <property type="evidence" value="ECO:0007669"/>
    <property type="project" value="UniProtKB-KW"/>
</dbReference>
<dbReference type="PROSITE" id="PS00138">
    <property type="entry name" value="SUBTILASE_SER"/>
    <property type="match status" value="1"/>
</dbReference>
<keyword evidence="2 8" id="KW-0645">Protease</keyword>
<dbReference type="InterPro" id="IPR001254">
    <property type="entry name" value="Trypsin_dom"/>
</dbReference>
<evidence type="ECO:0000256" key="4">
    <source>
        <dbReference type="ARBA" id="ARBA00022825"/>
    </source>
</evidence>
<dbReference type="PROSITE" id="PS00137">
    <property type="entry name" value="SUBTILASE_HIS"/>
    <property type="match status" value="1"/>
</dbReference>
<name>A0A7S1AYI1_NOCSC</name>
<dbReference type="GO" id="GO:0005615">
    <property type="term" value="C:extracellular space"/>
    <property type="evidence" value="ECO:0007669"/>
    <property type="project" value="TreeGrafter"/>
</dbReference>
<keyword evidence="3 8" id="KW-0378">Hydrolase</keyword>
<dbReference type="InterPro" id="IPR015500">
    <property type="entry name" value="Peptidase_S8_subtilisin-rel"/>
</dbReference>
<proteinExistence type="inferred from homology"/>
<feature type="active site" description="Charge relay system" evidence="8">
    <location>
        <position position="78"/>
    </location>
</feature>
<evidence type="ECO:0000256" key="7">
    <source>
        <dbReference type="ARBA" id="ARBA00023619"/>
    </source>
</evidence>
<evidence type="ECO:0000256" key="6">
    <source>
        <dbReference type="ARBA" id="ARBA00023529"/>
    </source>
</evidence>
<comment type="catalytic activity">
    <reaction evidence="6">
        <text>Hydrolysis of proteins with broad specificity for peptide bonds, and a preference for a large uncharged residue in P1. Hydrolyzes peptide amides.</text>
        <dbReference type="EC" id="3.4.21.62"/>
    </reaction>
</comment>
<dbReference type="InterPro" id="IPR022398">
    <property type="entry name" value="Peptidase_S8_His-AS"/>
</dbReference>
<evidence type="ECO:0000256" key="2">
    <source>
        <dbReference type="ARBA" id="ARBA00022670"/>
    </source>
</evidence>
<dbReference type="Pfam" id="PF00082">
    <property type="entry name" value="Peptidase_S8"/>
    <property type="match status" value="1"/>
</dbReference>
<dbReference type="PANTHER" id="PTHR43806:SF11">
    <property type="entry name" value="CEREVISIN-RELATED"/>
    <property type="match status" value="1"/>
</dbReference>
<dbReference type="InterPro" id="IPR043504">
    <property type="entry name" value="Peptidase_S1_PA_chymotrypsin"/>
</dbReference>
<comment type="similarity">
    <text evidence="1 8">Belongs to the peptidase S8 family.</text>
</comment>
<dbReference type="InterPro" id="IPR000209">
    <property type="entry name" value="Peptidase_S8/S53_dom"/>
</dbReference>
<protein>
    <recommendedName>
        <fullName evidence="7">subtilisin</fullName>
        <ecNumber evidence="7">3.4.21.62</ecNumber>
    </recommendedName>
</protein>
<dbReference type="FunFam" id="3.40.50.200:FF:000016">
    <property type="entry name" value="Proprotein convertase subtilisin/kexin type 9"/>
    <property type="match status" value="1"/>
</dbReference>
<dbReference type="Pfam" id="PF00089">
    <property type="entry name" value="Trypsin"/>
    <property type="match status" value="1"/>
</dbReference>
<organism evidence="10">
    <name type="scientific">Noctiluca scintillans</name>
    <name type="common">Sea sparkle</name>
    <name type="synonym">Red tide dinoflagellate</name>
    <dbReference type="NCBI Taxonomy" id="2966"/>
    <lineage>
        <taxon>Eukaryota</taxon>
        <taxon>Sar</taxon>
        <taxon>Alveolata</taxon>
        <taxon>Dinophyceae</taxon>
        <taxon>Noctilucales</taxon>
        <taxon>Noctilucaceae</taxon>
        <taxon>Noctiluca</taxon>
    </lineage>
</organism>
<dbReference type="SMART" id="SM00020">
    <property type="entry name" value="Tryp_SPc"/>
    <property type="match status" value="1"/>
</dbReference>
<dbReference type="PROSITE" id="PS50240">
    <property type="entry name" value="TRYPSIN_DOM"/>
    <property type="match status" value="1"/>
</dbReference>
<dbReference type="InterPro" id="IPR034193">
    <property type="entry name" value="PCSK9_ProteinaseK-like"/>
</dbReference>
<dbReference type="PROSITE" id="PS00135">
    <property type="entry name" value="TRYPSIN_SER"/>
    <property type="match status" value="1"/>
</dbReference>
<feature type="active site" description="Charge relay system" evidence="8">
    <location>
        <position position="121"/>
    </location>
</feature>
<dbReference type="PROSITE" id="PS00134">
    <property type="entry name" value="TRYPSIN_HIS"/>
    <property type="match status" value="1"/>
</dbReference>
<evidence type="ECO:0000259" key="9">
    <source>
        <dbReference type="PROSITE" id="PS50240"/>
    </source>
</evidence>
<dbReference type="PROSITE" id="PS51892">
    <property type="entry name" value="SUBTILASE"/>
    <property type="match status" value="1"/>
</dbReference>
<dbReference type="InterPro" id="IPR023828">
    <property type="entry name" value="Peptidase_S8_Ser-AS"/>
</dbReference>
<dbReference type="EMBL" id="HBFQ01061172">
    <property type="protein sequence ID" value="CAD8868967.1"/>
    <property type="molecule type" value="Transcribed_RNA"/>
</dbReference>
<evidence type="ECO:0000256" key="1">
    <source>
        <dbReference type="ARBA" id="ARBA00011073"/>
    </source>
</evidence>
<dbReference type="InterPro" id="IPR009003">
    <property type="entry name" value="Peptidase_S1_PA"/>
</dbReference>
<gene>
    <name evidence="10" type="ORF">NSCI0253_LOCUS43323</name>
</gene>
<dbReference type="Gene3D" id="2.40.10.10">
    <property type="entry name" value="Trypsin-like serine proteases"/>
    <property type="match status" value="1"/>
</dbReference>
<dbReference type="InterPro" id="IPR036852">
    <property type="entry name" value="Peptidase_S8/S53_dom_sf"/>
</dbReference>
<evidence type="ECO:0000256" key="5">
    <source>
        <dbReference type="ARBA" id="ARBA00023157"/>
    </source>
</evidence>
<dbReference type="SUPFAM" id="SSF50494">
    <property type="entry name" value="Trypsin-like serine proteases"/>
    <property type="match status" value="1"/>
</dbReference>
<dbReference type="CDD" id="cd00190">
    <property type="entry name" value="Tryp_SPc"/>
    <property type="match status" value="1"/>
</dbReference>
<evidence type="ECO:0000256" key="3">
    <source>
        <dbReference type="ARBA" id="ARBA00022801"/>
    </source>
</evidence>
<evidence type="ECO:0000256" key="8">
    <source>
        <dbReference type="PROSITE-ProRule" id="PRU01240"/>
    </source>
</evidence>
<sequence length="826" mass="88350">MAVLQTTLADLAHRVQDHTGVDFLELDGTLGRIPSVLVERDPMPDLWGLDRVDQRSRELDHHYSPYNNGVGVHVYVFDTGIGAFHRDFQGRAEATLDLTSNELVECSKSSDPACGKDTTGHGTHCAGIIGSHSFGVAKGAKLHGVKVLSESGYGQVSWFLRAADWVANHGERPAVVSASVIAEEGGPSTASAVGYLVEAGIPVVVAAGNADENACAVSPANIPSVVTVGSLGLDGERSWFSNYGPCVDLYAPGSSIQSLSLIGTELMSGTSTAAPFVAGAIALLLSAQPDLTPGEVSRRLLETATKSGNMSIVYVGTHPSGPREASHQMSVGEVFTVVKGSCIAEGSCLHSPGGATWSGAEHCEARANPRLAADLVLRWDELNMTAGAGEFHVNGRKITNPEQVTKMGGLVSPRVVSWTGADQQLASFVSFKICATEHDVTEEASASFVDVPRLAKQAADLHGNLVFSNTARTRRTVQGILSFDRALDESGAQHYEVYFGINETTKLENQSPLALIEVTTGSDDCGVKGSDGLSDLSEQIVNGKSAKKCEFRWQARISYDNEHYCGGSLISPTWVLTAAHCVETWTKDTTGEYAITFGDWDMSIDGGFRQVRQLRNVIIHDQFESEPGIMDYALIELDHEVEFNECAGAVCLPTYEVETGAVCEISGWGTEKFWFSAIGNSPGILQKAQMQVWSNGECTQRYAGVSDMPVVMPENICARGEDVDGLYTDACQGDSGGPMTCHTGSNRDGPSHTLEAIISWGIGCGSNRPGIYSRVSQITEWVNQITHVRMRLSHEIPARDAPEGATHLLVFLDKPGVELFPVAVAL</sequence>
<evidence type="ECO:0000313" key="10">
    <source>
        <dbReference type="EMBL" id="CAD8868967.1"/>
    </source>
</evidence>
<reference evidence="10" key="1">
    <citation type="submission" date="2021-01" db="EMBL/GenBank/DDBJ databases">
        <authorList>
            <person name="Corre E."/>
            <person name="Pelletier E."/>
            <person name="Niang G."/>
            <person name="Scheremetjew M."/>
            <person name="Finn R."/>
            <person name="Kale V."/>
            <person name="Holt S."/>
            <person name="Cochrane G."/>
            <person name="Meng A."/>
            <person name="Brown T."/>
            <person name="Cohen L."/>
        </authorList>
    </citation>
    <scope>NUCLEOTIDE SEQUENCE</scope>
</reference>
<feature type="domain" description="Peptidase S1" evidence="9">
    <location>
        <begin position="540"/>
        <end position="787"/>
    </location>
</feature>
<dbReference type="EC" id="3.4.21.62" evidence="7"/>